<dbReference type="EMBL" id="QNRR01000003">
    <property type="protein sequence ID" value="RBP45213.1"/>
    <property type="molecule type" value="Genomic_DNA"/>
</dbReference>
<comment type="caution">
    <text evidence="9">The sequence shown here is derived from an EMBL/GenBank/DDBJ whole genome shotgun (WGS) entry which is preliminary data.</text>
</comment>
<dbReference type="PROSITE" id="PS00092">
    <property type="entry name" value="N6_MTASE"/>
    <property type="match status" value="1"/>
</dbReference>
<dbReference type="PRINTS" id="PR00506">
    <property type="entry name" value="D21N6MTFRASE"/>
</dbReference>
<reference evidence="9 10" key="1">
    <citation type="submission" date="2018-06" db="EMBL/GenBank/DDBJ databases">
        <title>Genomic Encyclopedia of Type Strains, Phase IV (KMG-IV): sequencing the most valuable type-strain genomes for metagenomic binning, comparative biology and taxonomic classification.</title>
        <authorList>
            <person name="Goeker M."/>
        </authorList>
    </citation>
    <scope>NUCLEOTIDE SEQUENCE [LARGE SCALE GENOMIC DNA]</scope>
    <source>
        <strain evidence="9 10">DSM 25532</strain>
    </source>
</reference>
<evidence type="ECO:0000259" key="8">
    <source>
        <dbReference type="Pfam" id="PF01555"/>
    </source>
</evidence>
<evidence type="ECO:0000256" key="1">
    <source>
        <dbReference type="ARBA" id="ARBA00006594"/>
    </source>
</evidence>
<keyword evidence="4 9" id="KW-0808">Transferase</keyword>
<keyword evidence="3 9" id="KW-0489">Methyltransferase</keyword>
<dbReference type="InterPro" id="IPR002052">
    <property type="entry name" value="DNA_methylase_N6_adenine_CS"/>
</dbReference>
<organism evidence="9 10">
    <name type="scientific">Roseimicrobium gellanilyticum</name>
    <dbReference type="NCBI Taxonomy" id="748857"/>
    <lineage>
        <taxon>Bacteria</taxon>
        <taxon>Pseudomonadati</taxon>
        <taxon>Verrucomicrobiota</taxon>
        <taxon>Verrucomicrobiia</taxon>
        <taxon>Verrucomicrobiales</taxon>
        <taxon>Verrucomicrobiaceae</taxon>
        <taxon>Roseimicrobium</taxon>
    </lineage>
</organism>
<comment type="similarity">
    <text evidence="1">Belongs to the N(4)/N(6)-methyltransferase family.</text>
</comment>
<name>A0A366HQK7_9BACT</name>
<evidence type="ECO:0000256" key="6">
    <source>
        <dbReference type="ARBA" id="ARBA00047942"/>
    </source>
</evidence>
<evidence type="ECO:0000256" key="7">
    <source>
        <dbReference type="SAM" id="MobiDB-lite"/>
    </source>
</evidence>
<dbReference type="EC" id="2.1.1.72" evidence="2"/>
<keyword evidence="5" id="KW-0949">S-adenosyl-L-methionine</keyword>
<dbReference type="InterPro" id="IPR002295">
    <property type="entry name" value="N4/N6-MTase_EcoPI_Mod-like"/>
</dbReference>
<dbReference type="RefSeq" id="WP_113958345.1">
    <property type="nucleotide sequence ID" value="NZ_QNRR01000003.1"/>
</dbReference>
<feature type="domain" description="DNA methylase N-4/N-6" evidence="8">
    <location>
        <begin position="178"/>
        <end position="508"/>
    </location>
</feature>
<comment type="catalytic activity">
    <reaction evidence="6">
        <text>a 2'-deoxyadenosine in DNA + S-adenosyl-L-methionine = an N(6)-methyl-2'-deoxyadenosine in DNA + S-adenosyl-L-homocysteine + H(+)</text>
        <dbReference type="Rhea" id="RHEA:15197"/>
        <dbReference type="Rhea" id="RHEA-COMP:12418"/>
        <dbReference type="Rhea" id="RHEA-COMP:12419"/>
        <dbReference type="ChEBI" id="CHEBI:15378"/>
        <dbReference type="ChEBI" id="CHEBI:57856"/>
        <dbReference type="ChEBI" id="CHEBI:59789"/>
        <dbReference type="ChEBI" id="CHEBI:90615"/>
        <dbReference type="ChEBI" id="CHEBI:90616"/>
        <dbReference type="EC" id="2.1.1.72"/>
    </reaction>
</comment>
<evidence type="ECO:0000256" key="4">
    <source>
        <dbReference type="ARBA" id="ARBA00022679"/>
    </source>
</evidence>
<evidence type="ECO:0000313" key="9">
    <source>
        <dbReference type="EMBL" id="RBP45213.1"/>
    </source>
</evidence>
<evidence type="ECO:0000256" key="3">
    <source>
        <dbReference type="ARBA" id="ARBA00022603"/>
    </source>
</evidence>
<sequence>MPTATPVTDFEHKDATRKLLPPAGTPPGERVKAEPKVKYAYDPHRTPELRFNERIVRCRELLEKATRTSLTRDEAAELGAYLESDQPWLEWAGKRELPDFAVEPVALHIHERVSAQAILRTVRREDAQRDFFAEPKLSAKEARAWYQHEVTWTNRLILGDSLQVMTSLARREGLAGKVQMVYFDPPYGIKFSSNWQNEVGKRDVKDKDEDLSREPEMIKAYRDTWALGVHSYLAYLKQRLLVARELLTESGSIFVQISDENLHRVRLVMDEVFGPENFCGQIVFSKTGLQATKLLPSVADFIIWYARDKARVRYRQLTQPKTPGEEGATGYTMLYDAATGFWRTMWKAERDDLSRIPKELHVFDSTPLVSDGGSEDSSKPFPAFGTDWRIAANNHWKTGHDGLARLLAADRIVQVGKRIEYRMMLADFGQTPRANIWLGLGERGFTGDKVYVVQTAAEAISRCLLMTTDPGDLVLDPTCGSGTTAFVAEQWGRRWITIDSSRVAAAIARQRLLTACFDTFNTKDPTGGVDPNQPLNPKHGFHYRTIPHVKLKSIAQNKGLDPIFARHEPILGNALVILNAALGGVTDKLREQLLEKLIVKVRTKGEKHTDADVRRWLLPETDPKLIRQRKGGPTANQVTQLRASIPPGTVWQEWEVPFDTDPDWPTALQEALVAYRKAWRAKMDEVNGCISANAEQEELVDQPEIIQGVVRVSGPFTVESVRPPENSPEVPFVESPIGGAPEELATFESPKEDADAYHPEGTATLAAANASSHIDRMLALLREDGITFLGNKHVKLARLDRVENTFIHAEGEFAQEDGREHRVAVVVGPEMGNVPSYLVEQAMRTAYKRGYDDLVVAGFGFDAMAQECIQDNNEDPNAEMRIHMALIRPDVQMGDLLKKTQVTAQIFTVFGQPRTRISSNGDEFTVHMEGVDIYDPVKNSIEATDARKVAAWFLDTDYDGKVFCICQAFFPDRLAWEKLSRALKGSIDEDVLARLSGTESLPFVAGARCTIAVKVIDPRGNEVMRVHRVKAN</sequence>
<dbReference type="SUPFAM" id="SSF53335">
    <property type="entry name" value="S-adenosyl-L-methionine-dependent methyltransferases"/>
    <property type="match status" value="1"/>
</dbReference>
<dbReference type="InterPro" id="IPR002941">
    <property type="entry name" value="DNA_methylase_N4/N6"/>
</dbReference>
<proteinExistence type="inferred from homology"/>
<gene>
    <name evidence="9" type="ORF">DES53_103211</name>
</gene>
<keyword evidence="10" id="KW-1185">Reference proteome</keyword>
<dbReference type="OrthoDB" id="9800801at2"/>
<dbReference type="AlphaFoldDB" id="A0A366HQK7"/>
<dbReference type="GO" id="GO:0009007">
    <property type="term" value="F:site-specific DNA-methyltransferase (adenine-specific) activity"/>
    <property type="evidence" value="ECO:0007669"/>
    <property type="project" value="UniProtKB-EC"/>
</dbReference>
<dbReference type="GO" id="GO:0008170">
    <property type="term" value="F:N-methyltransferase activity"/>
    <property type="evidence" value="ECO:0007669"/>
    <property type="project" value="InterPro"/>
</dbReference>
<evidence type="ECO:0000256" key="2">
    <source>
        <dbReference type="ARBA" id="ARBA00011900"/>
    </source>
</evidence>
<evidence type="ECO:0000256" key="5">
    <source>
        <dbReference type="ARBA" id="ARBA00022691"/>
    </source>
</evidence>
<protein>
    <recommendedName>
        <fullName evidence="2">site-specific DNA-methyltransferase (adenine-specific)</fullName>
        <ecNumber evidence="2">2.1.1.72</ecNumber>
    </recommendedName>
</protein>
<dbReference type="GO" id="GO:0003677">
    <property type="term" value="F:DNA binding"/>
    <property type="evidence" value="ECO:0007669"/>
    <property type="project" value="InterPro"/>
</dbReference>
<evidence type="ECO:0000313" key="10">
    <source>
        <dbReference type="Proteomes" id="UP000253426"/>
    </source>
</evidence>
<accession>A0A366HQK7</accession>
<dbReference type="Proteomes" id="UP000253426">
    <property type="component" value="Unassembled WGS sequence"/>
</dbReference>
<dbReference type="Pfam" id="PF01555">
    <property type="entry name" value="N6_N4_Mtase"/>
    <property type="match status" value="1"/>
</dbReference>
<dbReference type="InterPro" id="IPR029063">
    <property type="entry name" value="SAM-dependent_MTases_sf"/>
</dbReference>
<dbReference type="GO" id="GO:0032259">
    <property type="term" value="P:methylation"/>
    <property type="evidence" value="ECO:0007669"/>
    <property type="project" value="UniProtKB-KW"/>
</dbReference>
<dbReference type="Gene3D" id="3.40.50.150">
    <property type="entry name" value="Vaccinia Virus protein VP39"/>
    <property type="match status" value="1"/>
</dbReference>
<feature type="region of interest" description="Disordered" evidence="7">
    <location>
        <begin position="1"/>
        <end position="33"/>
    </location>
</feature>